<sequence>MENQPKSKLTKQIILFVLIFAAAFFGTRFVMKKFVKPIYTHPAAVESAE</sequence>
<accession>A0A7Y8Y351</accession>
<evidence type="ECO:0000313" key="3">
    <source>
        <dbReference type="Proteomes" id="UP000535020"/>
    </source>
</evidence>
<dbReference type="EMBL" id="JACBJI010000005">
    <property type="protein sequence ID" value="NYA71693.1"/>
    <property type="molecule type" value="Genomic_DNA"/>
</dbReference>
<evidence type="ECO:0000313" key="2">
    <source>
        <dbReference type="EMBL" id="NYA71693.1"/>
    </source>
</evidence>
<evidence type="ECO:0000256" key="1">
    <source>
        <dbReference type="SAM" id="Phobius"/>
    </source>
</evidence>
<protein>
    <recommendedName>
        <fullName evidence="4">Efflux transporter periplasmic adaptor subunit</fullName>
    </recommendedName>
</protein>
<dbReference type="AlphaFoldDB" id="A0A7Y8Y351"/>
<keyword evidence="1" id="KW-1133">Transmembrane helix</keyword>
<evidence type="ECO:0008006" key="4">
    <source>
        <dbReference type="Google" id="ProtNLM"/>
    </source>
</evidence>
<feature type="transmembrane region" description="Helical" evidence="1">
    <location>
        <begin position="12"/>
        <end position="31"/>
    </location>
</feature>
<proteinExistence type="predicted"/>
<gene>
    <name evidence="2" type="ORF">HZF10_12230</name>
</gene>
<dbReference type="Proteomes" id="UP000535020">
    <property type="component" value="Unassembled WGS sequence"/>
</dbReference>
<dbReference type="RefSeq" id="WP_176006505.1">
    <property type="nucleotide sequence ID" value="NZ_JABWMI010000014.1"/>
</dbReference>
<keyword evidence="1" id="KW-0812">Transmembrane</keyword>
<keyword evidence="3" id="KW-1185">Reference proteome</keyword>
<name>A0A7Y8Y351_9FLAO</name>
<comment type="caution">
    <text evidence="2">The sequence shown here is derived from an EMBL/GenBank/DDBJ whole genome shotgun (WGS) entry which is preliminary data.</text>
</comment>
<keyword evidence="1" id="KW-0472">Membrane</keyword>
<organism evidence="2 3">
    <name type="scientific">Flavobacterium agri</name>
    <dbReference type="NCBI Taxonomy" id="2743471"/>
    <lineage>
        <taxon>Bacteria</taxon>
        <taxon>Pseudomonadati</taxon>
        <taxon>Bacteroidota</taxon>
        <taxon>Flavobacteriia</taxon>
        <taxon>Flavobacteriales</taxon>
        <taxon>Flavobacteriaceae</taxon>
        <taxon>Flavobacterium</taxon>
    </lineage>
</organism>
<reference evidence="2 3" key="1">
    <citation type="submission" date="2020-07" db="EMBL/GenBank/DDBJ databases">
        <authorList>
            <person name="Sun Q."/>
        </authorList>
    </citation>
    <scope>NUCLEOTIDE SEQUENCE [LARGE SCALE GENOMIC DNA]</scope>
    <source>
        <strain evidence="2 3">MAH-1</strain>
    </source>
</reference>